<comment type="pathway">
    <text evidence="8">Nitrogen metabolism; (S)-allantoin degradation; allantoate from (S)-allantoin: step 1/1.</text>
</comment>
<evidence type="ECO:0000256" key="7">
    <source>
        <dbReference type="ARBA" id="ARBA00022833"/>
    </source>
</evidence>
<dbReference type="EMBL" id="QLLI01000013">
    <property type="protein sequence ID" value="RAI89882.1"/>
    <property type="molecule type" value="Genomic_DNA"/>
</dbReference>
<comment type="caution">
    <text evidence="10">The sequence shown here is derived from an EMBL/GenBank/DDBJ whole genome shotgun (WGS) entry which is preliminary data.</text>
</comment>
<feature type="binding site" evidence="8">
    <location>
        <position position="62"/>
    </location>
    <ligand>
        <name>Zn(2+)</name>
        <dbReference type="ChEBI" id="CHEBI:29105"/>
        <label>1</label>
    </ligand>
</feature>
<evidence type="ECO:0000256" key="6">
    <source>
        <dbReference type="ARBA" id="ARBA00022801"/>
    </source>
</evidence>
<dbReference type="InterPro" id="IPR002195">
    <property type="entry name" value="Dihydroorotase_CS"/>
</dbReference>
<dbReference type="InterPro" id="IPR032466">
    <property type="entry name" value="Metal_Hydrolase"/>
</dbReference>
<dbReference type="PANTHER" id="PTHR43668">
    <property type="entry name" value="ALLANTOINASE"/>
    <property type="match status" value="1"/>
</dbReference>
<protein>
    <recommendedName>
        <fullName evidence="8">Allantoinase</fullName>
        <ecNumber evidence="8">3.5.2.5</ecNumber>
    </recommendedName>
    <alternativeName>
        <fullName evidence="8">Allantoin-utilizing enzyme</fullName>
    </alternativeName>
</protein>
<evidence type="ECO:0000256" key="3">
    <source>
        <dbReference type="ARBA" id="ARBA00011881"/>
    </source>
</evidence>
<comment type="function">
    <text evidence="8">Catalyzes the conversion of allantoin (5-ureidohydantoin) to allantoic acid by hydrolytic cleavage of the five-member hydantoin ring.</text>
</comment>
<dbReference type="EC" id="3.5.2.5" evidence="8"/>
<dbReference type="SUPFAM" id="SSF51556">
    <property type="entry name" value="Metallo-dependent hydrolases"/>
    <property type="match status" value="1"/>
</dbReference>
<dbReference type="SUPFAM" id="SSF51338">
    <property type="entry name" value="Composite domain of metallo-dependent hydrolases"/>
    <property type="match status" value="1"/>
</dbReference>
<comment type="similarity">
    <text evidence="2">Belongs to the metallo-dependent hydrolases superfamily. DHOase family. Class I DHOase subfamily.</text>
</comment>
<dbReference type="Gene3D" id="2.30.40.10">
    <property type="entry name" value="Urease, subunit C, domain 1"/>
    <property type="match status" value="1"/>
</dbReference>
<dbReference type="InterPro" id="IPR050138">
    <property type="entry name" value="DHOase/Allantoinase_Hydrolase"/>
</dbReference>
<comment type="subunit">
    <text evidence="3 8">Homotetramer.</text>
</comment>
<dbReference type="PROSITE" id="PS00482">
    <property type="entry name" value="DIHYDROOROTASE_1"/>
    <property type="match status" value="1"/>
</dbReference>
<comment type="cofactor">
    <cofactor evidence="8">
        <name>Zn(2+)</name>
        <dbReference type="ChEBI" id="CHEBI:29105"/>
    </cofactor>
    <text evidence="8">Binds 2 Zn(2+) ions per subunit.</text>
</comment>
<dbReference type="Gene3D" id="3.20.20.140">
    <property type="entry name" value="Metal-dependent hydrolases"/>
    <property type="match status" value="1"/>
</dbReference>
<dbReference type="Proteomes" id="UP000248827">
    <property type="component" value="Unassembled WGS sequence"/>
</dbReference>
<proteinExistence type="inferred from homology"/>
<gene>
    <name evidence="8" type="primary">allB</name>
    <name evidence="10" type="ORF">DET54_113165</name>
</gene>
<name>A0ABX9BFP0_9BACL</name>
<dbReference type="InterPro" id="IPR011059">
    <property type="entry name" value="Metal-dep_hydrolase_composite"/>
</dbReference>
<dbReference type="PANTHER" id="PTHR43668:SF4">
    <property type="entry name" value="ALLANTOINASE"/>
    <property type="match status" value="1"/>
</dbReference>
<dbReference type="InterPro" id="IPR006680">
    <property type="entry name" value="Amidohydro-rel"/>
</dbReference>
<sequence length="468" mass="50179">MTRLDTIIRGARVVLRDSVEELDIGITGEKISALSSHLVGDEDTQIIEANGFTVMPGAVDIHVHFNEPGLAIWEGFKSGSASLAAGGITTYVDMPLNGVPPTIRPEAWESKMKAADGQSYVDYAFWGGLVPGNRAELAPLADMGAAGFKAFMSEPGGEGEDIFARADDDTLLNGMYDIAKLNRVLALHAEDEAMVAELGARSIADGRIGPMDYVQSRPAEAEVQAVSRALQYGEQTGCALHFVHISTREALDLIAAAKQRGLDVTSETCPHYLTLTDEDVVRLGAVAKCAPPLRSQAEQDQLWDALGAGLIDVIASDHSPCPPSMKQSDNFFEIWGGISGAQSTLMLMLEEGHLQRNIALPLLGRVLALQPARRLGLESKGEIAIGKDADLVLIDWEKSTTLNADDLHYTHKQSPYVGRTFSSSIAEVYCRGTRVYSSKTGLSDEPVGRFIRANSSVPVGVEGTEGVS</sequence>
<evidence type="ECO:0000256" key="1">
    <source>
        <dbReference type="ARBA" id="ARBA00002368"/>
    </source>
</evidence>
<feature type="binding site" evidence="8">
    <location>
        <position position="244"/>
    </location>
    <ligand>
        <name>Zn(2+)</name>
        <dbReference type="ChEBI" id="CHEBI:29105"/>
        <label>2</label>
    </ligand>
</feature>
<keyword evidence="6 8" id="KW-0378">Hydrolase</keyword>
<dbReference type="InterPro" id="IPR017593">
    <property type="entry name" value="Allantoinase"/>
</dbReference>
<reference evidence="10 11" key="1">
    <citation type="submission" date="2018-06" db="EMBL/GenBank/DDBJ databases">
        <title>Freshwater and sediment microbial communities from various areas in North America, analyzing microbe dynamics in response to fracking.</title>
        <authorList>
            <person name="Lamendella R."/>
        </authorList>
    </citation>
    <scope>NUCLEOTIDE SEQUENCE [LARGE SCALE GENOMIC DNA]</scope>
    <source>
        <strain evidence="10 11">NG-13</strain>
    </source>
</reference>
<evidence type="ECO:0000256" key="2">
    <source>
        <dbReference type="ARBA" id="ARBA00010286"/>
    </source>
</evidence>
<keyword evidence="4 8" id="KW-0659">Purine metabolism</keyword>
<organism evidence="10 11">
    <name type="scientific">Paenibacillus pabuli</name>
    <dbReference type="NCBI Taxonomy" id="1472"/>
    <lineage>
        <taxon>Bacteria</taxon>
        <taxon>Bacillati</taxon>
        <taxon>Bacillota</taxon>
        <taxon>Bacilli</taxon>
        <taxon>Bacillales</taxon>
        <taxon>Paenibacillaceae</taxon>
        <taxon>Paenibacillus</taxon>
    </lineage>
</organism>
<evidence type="ECO:0000313" key="11">
    <source>
        <dbReference type="Proteomes" id="UP000248827"/>
    </source>
</evidence>
<dbReference type="HAMAP" id="MF_01645">
    <property type="entry name" value="Hydantoinase"/>
    <property type="match status" value="1"/>
</dbReference>
<comment type="catalytic activity">
    <reaction evidence="8">
        <text>(S)-allantoin + H2O = allantoate + H(+)</text>
        <dbReference type="Rhea" id="RHEA:17029"/>
        <dbReference type="ChEBI" id="CHEBI:15377"/>
        <dbReference type="ChEBI" id="CHEBI:15378"/>
        <dbReference type="ChEBI" id="CHEBI:15678"/>
        <dbReference type="ChEBI" id="CHEBI:17536"/>
        <dbReference type="EC" id="3.5.2.5"/>
    </reaction>
</comment>
<feature type="domain" description="Amidohydrolase-related" evidence="9">
    <location>
        <begin position="53"/>
        <end position="435"/>
    </location>
</feature>
<evidence type="ECO:0000313" key="10">
    <source>
        <dbReference type="EMBL" id="RAI89882.1"/>
    </source>
</evidence>
<feature type="binding site" evidence="8">
    <location>
        <position position="317"/>
    </location>
    <ligand>
        <name>Zn(2+)</name>
        <dbReference type="ChEBI" id="CHEBI:29105"/>
        <label>1</label>
    </ligand>
</feature>
<feature type="binding site" description="via carbamate group" evidence="8">
    <location>
        <position position="149"/>
    </location>
    <ligand>
        <name>Zn(2+)</name>
        <dbReference type="ChEBI" id="CHEBI:29105"/>
        <label>2</label>
    </ligand>
</feature>
<dbReference type="NCBIfam" id="TIGR03178">
    <property type="entry name" value="allantoinase"/>
    <property type="match status" value="1"/>
</dbReference>
<dbReference type="RefSeq" id="WP_111620846.1">
    <property type="nucleotide sequence ID" value="NZ_QLLI01000013.1"/>
</dbReference>
<evidence type="ECO:0000256" key="8">
    <source>
        <dbReference type="HAMAP-Rule" id="MF_01645"/>
    </source>
</evidence>
<feature type="modified residue" description="N6-carboxylysine" evidence="8">
    <location>
        <position position="149"/>
    </location>
</feature>
<keyword evidence="11" id="KW-1185">Reference proteome</keyword>
<feature type="binding site" evidence="8">
    <location>
        <position position="64"/>
    </location>
    <ligand>
        <name>Zn(2+)</name>
        <dbReference type="ChEBI" id="CHEBI:29105"/>
        <label>1</label>
    </ligand>
</feature>
<comment type="PTM">
    <text evidence="8">Carboxylation allows a single lysine to coordinate two zinc ions.</text>
</comment>
<feature type="binding site" description="via carbamate group" evidence="8">
    <location>
        <position position="149"/>
    </location>
    <ligand>
        <name>Zn(2+)</name>
        <dbReference type="ChEBI" id="CHEBI:29105"/>
        <label>1</label>
    </ligand>
</feature>
<accession>A0ABX9BFP0</accession>
<evidence type="ECO:0000259" key="9">
    <source>
        <dbReference type="Pfam" id="PF01979"/>
    </source>
</evidence>
<comment type="similarity">
    <text evidence="8">Belongs to the metallo-dependent hydrolases superfamily. Allantoinase family.</text>
</comment>
<dbReference type="Pfam" id="PF01979">
    <property type="entry name" value="Amidohydro_1"/>
    <property type="match status" value="1"/>
</dbReference>
<feature type="binding site" evidence="8">
    <location>
        <position position="188"/>
    </location>
    <ligand>
        <name>Zn(2+)</name>
        <dbReference type="ChEBI" id="CHEBI:29105"/>
        <label>2</label>
    </ligand>
</feature>
<keyword evidence="5 8" id="KW-0479">Metal-binding</keyword>
<keyword evidence="7 8" id="KW-0862">Zinc</keyword>
<evidence type="ECO:0000256" key="5">
    <source>
        <dbReference type="ARBA" id="ARBA00022723"/>
    </source>
</evidence>
<evidence type="ECO:0000256" key="4">
    <source>
        <dbReference type="ARBA" id="ARBA00022631"/>
    </source>
</evidence>
<comment type="function">
    <text evidence="1">Catalyzes the reversible cyclization of carbamoyl aspartate to dihydroorotate.</text>
</comment>
<dbReference type="InterPro" id="IPR047604">
    <property type="entry name" value="Allantoinase_bact"/>
</dbReference>